<dbReference type="Proteomes" id="UP000245207">
    <property type="component" value="Unassembled WGS sequence"/>
</dbReference>
<comment type="caution">
    <text evidence="1">The sequence shown here is derived from an EMBL/GenBank/DDBJ whole genome shotgun (WGS) entry which is preliminary data.</text>
</comment>
<keyword evidence="1" id="KW-0647">Proteasome</keyword>
<evidence type="ECO:0000313" key="1">
    <source>
        <dbReference type="EMBL" id="PWA79443.1"/>
    </source>
</evidence>
<sequence length="230" mass="25538">MEGEAIMICIDTSDWMDSTKSDSFKEQLAAIELYCTKKIESHPETVVGISGMGERSFTHLVRPTRELWRITGALYDATIGGYLLLVEAIADAYDVWFGCWDKELGVHLPKRIAVFAGGPVYDEKDDVQMFGEVLKERNVACDAISFGDPKRNKQELFDILVAAADNNGNCNVLHVPPESSVRDALLRSQIIQSCLIPFARLSKQNIINPLSRPQLTRSSSAPLASTLSRF</sequence>
<dbReference type="GO" id="GO:0031593">
    <property type="term" value="F:polyubiquitin modification-dependent protein binding"/>
    <property type="evidence" value="ECO:0007669"/>
    <property type="project" value="TreeGrafter"/>
</dbReference>
<dbReference type="InterPro" id="IPR036465">
    <property type="entry name" value="vWFA_dom_sf"/>
</dbReference>
<reference evidence="1 2" key="1">
    <citation type="journal article" date="2018" name="Mol. Plant">
        <title>The genome of Artemisia annua provides insight into the evolution of Asteraceae family and artemisinin biosynthesis.</title>
        <authorList>
            <person name="Shen Q."/>
            <person name="Zhang L."/>
            <person name="Liao Z."/>
            <person name="Wang S."/>
            <person name="Yan T."/>
            <person name="Shi P."/>
            <person name="Liu M."/>
            <person name="Fu X."/>
            <person name="Pan Q."/>
            <person name="Wang Y."/>
            <person name="Lv Z."/>
            <person name="Lu X."/>
            <person name="Zhang F."/>
            <person name="Jiang W."/>
            <person name="Ma Y."/>
            <person name="Chen M."/>
            <person name="Hao X."/>
            <person name="Li L."/>
            <person name="Tang Y."/>
            <person name="Lv G."/>
            <person name="Zhou Y."/>
            <person name="Sun X."/>
            <person name="Brodelius P.E."/>
            <person name="Rose J.K.C."/>
            <person name="Tang K."/>
        </authorList>
    </citation>
    <scope>NUCLEOTIDE SEQUENCE [LARGE SCALE GENOMIC DNA]</scope>
    <source>
        <strain evidence="2">cv. Huhao1</strain>
        <tissue evidence="1">Leaf</tissue>
    </source>
</reference>
<dbReference type="AlphaFoldDB" id="A0A2U1P0Z0"/>
<dbReference type="GO" id="GO:0043161">
    <property type="term" value="P:proteasome-mediated ubiquitin-dependent protein catabolic process"/>
    <property type="evidence" value="ECO:0007669"/>
    <property type="project" value="TreeGrafter"/>
</dbReference>
<name>A0A2U1P0Z0_ARTAN</name>
<dbReference type="GO" id="GO:0005829">
    <property type="term" value="C:cytosol"/>
    <property type="evidence" value="ECO:0007669"/>
    <property type="project" value="TreeGrafter"/>
</dbReference>
<organism evidence="1 2">
    <name type="scientific">Artemisia annua</name>
    <name type="common">Sweet wormwood</name>
    <dbReference type="NCBI Taxonomy" id="35608"/>
    <lineage>
        <taxon>Eukaryota</taxon>
        <taxon>Viridiplantae</taxon>
        <taxon>Streptophyta</taxon>
        <taxon>Embryophyta</taxon>
        <taxon>Tracheophyta</taxon>
        <taxon>Spermatophyta</taxon>
        <taxon>Magnoliopsida</taxon>
        <taxon>eudicotyledons</taxon>
        <taxon>Gunneridae</taxon>
        <taxon>Pentapetalae</taxon>
        <taxon>asterids</taxon>
        <taxon>campanulids</taxon>
        <taxon>Asterales</taxon>
        <taxon>Asteraceae</taxon>
        <taxon>Asteroideae</taxon>
        <taxon>Anthemideae</taxon>
        <taxon>Artemisiinae</taxon>
        <taxon>Artemisia</taxon>
    </lineage>
</organism>
<dbReference type="PANTHER" id="PTHR10223">
    <property type="entry name" value="26S PROTEASOME NON-ATPASE REGULATORY SUBUNIT 4"/>
    <property type="match status" value="1"/>
</dbReference>
<dbReference type="STRING" id="35608.A0A2U1P0Z0"/>
<dbReference type="SUPFAM" id="SSF53300">
    <property type="entry name" value="vWA-like"/>
    <property type="match status" value="1"/>
</dbReference>
<evidence type="ECO:0000313" key="2">
    <source>
        <dbReference type="Proteomes" id="UP000245207"/>
    </source>
</evidence>
<proteinExistence type="predicted"/>
<accession>A0A2U1P0Z0</accession>
<dbReference type="GO" id="GO:0005634">
    <property type="term" value="C:nucleus"/>
    <property type="evidence" value="ECO:0007669"/>
    <property type="project" value="TreeGrafter"/>
</dbReference>
<dbReference type="Gene3D" id="3.40.50.410">
    <property type="entry name" value="von Willebrand factor, type A domain"/>
    <property type="match status" value="1"/>
</dbReference>
<dbReference type="GO" id="GO:0008540">
    <property type="term" value="C:proteasome regulatory particle, base subcomplex"/>
    <property type="evidence" value="ECO:0007669"/>
    <property type="project" value="TreeGrafter"/>
</dbReference>
<protein>
    <submittedName>
        <fullName evidence="1">26S proteasome non-ATPase regulatory subunit 4</fullName>
    </submittedName>
</protein>
<keyword evidence="2" id="KW-1185">Reference proteome</keyword>
<dbReference type="PANTHER" id="PTHR10223:SF10">
    <property type="entry name" value="VWFA DOMAIN-CONTAINING PROTEIN"/>
    <property type="match status" value="1"/>
</dbReference>
<dbReference type="EMBL" id="PKPP01001853">
    <property type="protein sequence ID" value="PWA79443.1"/>
    <property type="molecule type" value="Genomic_DNA"/>
</dbReference>
<gene>
    <name evidence="1" type="ORF">CTI12_AA206490</name>
</gene>
<dbReference type="InterPro" id="IPR027040">
    <property type="entry name" value="PSMD4"/>
</dbReference>